<comment type="caution">
    <text evidence="1">The sequence shown here is derived from an EMBL/GenBank/DDBJ whole genome shotgun (WGS) entry which is preliminary data.</text>
</comment>
<reference evidence="1" key="1">
    <citation type="submission" date="2021-08" db="EMBL/GenBank/DDBJ databases">
        <title>The first chromosome-level gecko genome reveals the dynamic sex chromosomes of Neotropical dwarf geckos (Sphaerodactylidae: Sphaerodactylus).</title>
        <authorList>
            <person name="Pinto B.J."/>
            <person name="Keating S.E."/>
            <person name="Gamble T."/>
        </authorList>
    </citation>
    <scope>NUCLEOTIDE SEQUENCE</scope>
    <source>
        <strain evidence="1">TG3544</strain>
    </source>
</reference>
<protein>
    <submittedName>
        <fullName evidence="1">Uncharacterized protein</fullName>
    </submittedName>
</protein>
<proteinExistence type="predicted"/>
<keyword evidence="2" id="KW-1185">Reference proteome</keyword>
<evidence type="ECO:0000313" key="2">
    <source>
        <dbReference type="Proteomes" id="UP000827872"/>
    </source>
</evidence>
<evidence type="ECO:0000313" key="1">
    <source>
        <dbReference type="EMBL" id="KAH8011957.1"/>
    </source>
</evidence>
<name>A0ACB8FXZ0_9SAUR</name>
<organism evidence="1 2">
    <name type="scientific">Sphaerodactylus townsendi</name>
    <dbReference type="NCBI Taxonomy" id="933632"/>
    <lineage>
        <taxon>Eukaryota</taxon>
        <taxon>Metazoa</taxon>
        <taxon>Chordata</taxon>
        <taxon>Craniata</taxon>
        <taxon>Vertebrata</taxon>
        <taxon>Euteleostomi</taxon>
        <taxon>Lepidosauria</taxon>
        <taxon>Squamata</taxon>
        <taxon>Bifurcata</taxon>
        <taxon>Gekkota</taxon>
        <taxon>Sphaerodactylidae</taxon>
        <taxon>Sphaerodactylus</taxon>
    </lineage>
</organism>
<sequence>MICLLGKSLEIKQIGYGSITKQNAAVPLEVYVLVGWLIHHQIAVVLHIHSDGSICSLATGASVNTAEIISLIDLECPPIATVVGTPIFNVPLATQDPAQIPKPPWDFSCADYCDPELPLPPPPDKVPPSETGSTGSLPWPEAPDDCVPAPVRPNTLDILKPLQKLEEVKQIGERRSNDNTNVKENGLENCPEVPRVSEERKALQSELGKCIEDFRKIKIPSSFPNKTQRWQHELLKKYQL</sequence>
<accession>A0ACB8FXZ0</accession>
<dbReference type="Proteomes" id="UP000827872">
    <property type="component" value="Linkage Group LG13"/>
</dbReference>
<gene>
    <name evidence="1" type="ORF">K3G42_013064</name>
</gene>
<dbReference type="EMBL" id="CM037626">
    <property type="protein sequence ID" value="KAH8011957.1"/>
    <property type="molecule type" value="Genomic_DNA"/>
</dbReference>